<feature type="region of interest" description="Disordered" evidence="1">
    <location>
        <begin position="1"/>
        <end position="25"/>
    </location>
</feature>
<dbReference type="AlphaFoldDB" id="A0A7J5BDH3"/>
<dbReference type="EMBL" id="WBKB01000002">
    <property type="protein sequence ID" value="KAB1644199.1"/>
    <property type="molecule type" value="Genomic_DNA"/>
</dbReference>
<comment type="caution">
    <text evidence="3">The sequence shown here is derived from an EMBL/GenBank/DDBJ whole genome shotgun (WGS) entry which is preliminary data.</text>
</comment>
<evidence type="ECO:0000256" key="1">
    <source>
        <dbReference type="SAM" id="MobiDB-lite"/>
    </source>
</evidence>
<dbReference type="Pfam" id="PF00578">
    <property type="entry name" value="AhpC-TSA"/>
    <property type="match status" value="1"/>
</dbReference>
<name>A0A7J5BDH3_9MICO</name>
<dbReference type="GO" id="GO:0016491">
    <property type="term" value="F:oxidoreductase activity"/>
    <property type="evidence" value="ECO:0007669"/>
    <property type="project" value="InterPro"/>
</dbReference>
<proteinExistence type="predicted"/>
<dbReference type="Proteomes" id="UP000433493">
    <property type="component" value="Unassembled WGS sequence"/>
</dbReference>
<feature type="compositionally biased region" description="Polar residues" evidence="1">
    <location>
        <begin position="1"/>
        <end position="10"/>
    </location>
</feature>
<gene>
    <name evidence="3" type="ORF">F8O05_05355</name>
</gene>
<evidence type="ECO:0000313" key="3">
    <source>
        <dbReference type="EMBL" id="KAB1644199.1"/>
    </source>
</evidence>
<dbReference type="Gene3D" id="3.40.30.10">
    <property type="entry name" value="Glutaredoxin"/>
    <property type="match status" value="1"/>
</dbReference>
<dbReference type="OrthoDB" id="9812811at2"/>
<feature type="compositionally biased region" description="Low complexity" evidence="1">
    <location>
        <begin position="11"/>
        <end position="21"/>
    </location>
</feature>
<accession>A0A7J5BDH3</accession>
<reference evidence="3 4" key="1">
    <citation type="submission" date="2019-09" db="EMBL/GenBank/DDBJ databases">
        <title>Phylogeny of genus Pseudoclavibacter and closely related genus.</title>
        <authorList>
            <person name="Li Y."/>
        </authorList>
    </citation>
    <scope>NUCLEOTIDE SEQUENCE [LARGE SCALE GENOMIC DNA]</scope>
    <source>
        <strain evidence="3 4">KCTC 13959</strain>
    </source>
</reference>
<feature type="domain" description="Alkyl hydroperoxide reductase subunit C/ Thiol specific antioxidant" evidence="2">
    <location>
        <begin position="35"/>
        <end position="134"/>
    </location>
</feature>
<dbReference type="InterPro" id="IPR036249">
    <property type="entry name" value="Thioredoxin-like_sf"/>
</dbReference>
<sequence length="162" mass="17279">MSKTSPVTSQLPLPADMPLDAPTHRGDRIRVLGPGSPRLLAFIPAAFTPVCGNEVKELVQLSQRADQLGVQLLVASCDAPPTLAAWLHEVDPEAVLLGVSDHWPHGQIARACAAFDGQSGTACRHTWAIRADGTRVLAAACDAGEQRSMEHHEYGLEWAATS</sequence>
<keyword evidence="4" id="KW-1185">Reference proteome</keyword>
<dbReference type="InterPro" id="IPR000866">
    <property type="entry name" value="AhpC/TSA"/>
</dbReference>
<protein>
    <submittedName>
        <fullName evidence="3">Redoxin domain-containing protein</fullName>
    </submittedName>
</protein>
<evidence type="ECO:0000259" key="2">
    <source>
        <dbReference type="Pfam" id="PF00578"/>
    </source>
</evidence>
<dbReference type="GO" id="GO:0016209">
    <property type="term" value="F:antioxidant activity"/>
    <property type="evidence" value="ECO:0007669"/>
    <property type="project" value="InterPro"/>
</dbReference>
<organism evidence="3 4">
    <name type="scientific">Gulosibacter chungangensis</name>
    <dbReference type="NCBI Taxonomy" id="979746"/>
    <lineage>
        <taxon>Bacteria</taxon>
        <taxon>Bacillati</taxon>
        <taxon>Actinomycetota</taxon>
        <taxon>Actinomycetes</taxon>
        <taxon>Micrococcales</taxon>
        <taxon>Microbacteriaceae</taxon>
        <taxon>Gulosibacter</taxon>
    </lineage>
</organism>
<evidence type="ECO:0000313" key="4">
    <source>
        <dbReference type="Proteomes" id="UP000433493"/>
    </source>
</evidence>
<dbReference type="SUPFAM" id="SSF52833">
    <property type="entry name" value="Thioredoxin-like"/>
    <property type="match status" value="1"/>
</dbReference>